<sequence length="190" mass="20330">MKLAVATLITMVAASAQADTPERCSPLGMLAPVTVADLPVAERDAARSTLDRVRSIARHRGSTAPPVLMRLPASRPGSAHLVATVPGEDGHLVALVYHSTALRQSHSLVDARPVLVEGVQEPRLQGIRETDGISFRLYDFGDHEISVSESATHPAVDGKFFGRIRRSVVIETGYSFDGPSSCRLVRGQNG</sequence>
<keyword evidence="1" id="KW-0732">Signal</keyword>
<evidence type="ECO:0000313" key="3">
    <source>
        <dbReference type="Proteomes" id="UP000078316"/>
    </source>
</evidence>
<gene>
    <name evidence="2" type="ORF">A5481_06420</name>
</gene>
<protein>
    <submittedName>
        <fullName evidence="2">Uncharacterized protein</fullName>
    </submittedName>
</protein>
<dbReference type="RefSeq" id="WP_048436292.1">
    <property type="nucleotide sequence ID" value="NZ_LWHQ01000012.1"/>
</dbReference>
<proteinExistence type="predicted"/>
<dbReference type="Proteomes" id="UP000078316">
    <property type="component" value="Unassembled WGS sequence"/>
</dbReference>
<name>A0A179SI30_9HYPH</name>
<accession>A0A179SI30</accession>
<dbReference type="EMBL" id="LWHQ01000012">
    <property type="protein sequence ID" value="OAS26212.1"/>
    <property type="molecule type" value="Genomic_DNA"/>
</dbReference>
<dbReference type="AlphaFoldDB" id="A0A179SI30"/>
<organism evidence="2 3">
    <name type="scientific">Methylobacterium platani</name>
    <dbReference type="NCBI Taxonomy" id="427683"/>
    <lineage>
        <taxon>Bacteria</taxon>
        <taxon>Pseudomonadati</taxon>
        <taxon>Pseudomonadota</taxon>
        <taxon>Alphaproteobacteria</taxon>
        <taxon>Hyphomicrobiales</taxon>
        <taxon>Methylobacteriaceae</taxon>
        <taxon>Methylobacterium</taxon>
    </lineage>
</organism>
<feature type="signal peptide" evidence="1">
    <location>
        <begin position="1"/>
        <end position="18"/>
    </location>
</feature>
<dbReference type="OrthoDB" id="9991635at2"/>
<evidence type="ECO:0000313" key="2">
    <source>
        <dbReference type="EMBL" id="OAS26212.1"/>
    </source>
</evidence>
<feature type="chain" id="PRO_5008106086" evidence="1">
    <location>
        <begin position="19"/>
        <end position="190"/>
    </location>
</feature>
<evidence type="ECO:0000256" key="1">
    <source>
        <dbReference type="SAM" id="SignalP"/>
    </source>
</evidence>
<comment type="caution">
    <text evidence="2">The sequence shown here is derived from an EMBL/GenBank/DDBJ whole genome shotgun (WGS) entry which is preliminary data.</text>
</comment>
<reference evidence="2 3" key="1">
    <citation type="submission" date="2016-04" db="EMBL/GenBank/DDBJ databases">
        <authorList>
            <person name="Evans L.H."/>
            <person name="Alamgir A."/>
            <person name="Owens N."/>
            <person name="Weber N.D."/>
            <person name="Virtaneva K."/>
            <person name="Barbian K."/>
            <person name="Babar A."/>
            <person name="Rosenke K."/>
        </authorList>
    </citation>
    <scope>NUCLEOTIDE SEQUENCE [LARGE SCALE GENOMIC DNA]</scope>
    <source>
        <strain evidence="2 3">PMB02</strain>
    </source>
</reference>